<dbReference type="PANTHER" id="PTHR23001">
    <property type="entry name" value="EUKARYOTIC TRANSLATION INITIATION FACTOR"/>
    <property type="match status" value="1"/>
</dbReference>
<dbReference type="FunFam" id="3.30.30.170:FF:000002">
    <property type="entry name" value="Eukaryotic translation initiation factor 5"/>
    <property type="match status" value="1"/>
</dbReference>
<keyword evidence="10" id="KW-1185">Reference proteome</keyword>
<evidence type="ECO:0000256" key="6">
    <source>
        <dbReference type="ARBA" id="ARBA00023134"/>
    </source>
</evidence>
<dbReference type="InterPro" id="IPR016189">
    <property type="entry name" value="Transl_init_fac_IF2/IF5_N"/>
</dbReference>
<name>A0AAN8XS92_HALRR</name>
<dbReference type="PROSITE" id="PS51363">
    <property type="entry name" value="W2"/>
    <property type="match status" value="1"/>
</dbReference>
<dbReference type="InterPro" id="IPR016190">
    <property type="entry name" value="Transl_init_fac_IF2/IF5_Zn-bd"/>
</dbReference>
<dbReference type="FunFam" id="2.20.25.350:FF:000001">
    <property type="entry name" value="Eukaryotic translation initiation factor 5"/>
    <property type="match status" value="1"/>
</dbReference>
<keyword evidence="5" id="KW-0648">Protein biosynthesis</keyword>
<evidence type="ECO:0000256" key="1">
    <source>
        <dbReference type="ARBA" id="ARBA00010397"/>
    </source>
</evidence>
<dbReference type="AlphaFoldDB" id="A0AAN8XS92"/>
<evidence type="ECO:0000256" key="3">
    <source>
        <dbReference type="ARBA" id="ARBA00022540"/>
    </source>
</evidence>
<dbReference type="PANTHER" id="PTHR23001:SF7">
    <property type="entry name" value="EUKARYOTIC TRANSLATION INITIATION FACTOR 5"/>
    <property type="match status" value="1"/>
</dbReference>
<dbReference type="GO" id="GO:0005092">
    <property type="term" value="F:GDP-dissociation inhibitor activity"/>
    <property type="evidence" value="ECO:0007669"/>
    <property type="project" value="TreeGrafter"/>
</dbReference>
<dbReference type="InterPro" id="IPR045196">
    <property type="entry name" value="IF2/IF5"/>
</dbReference>
<evidence type="ECO:0000256" key="2">
    <source>
        <dbReference type="ARBA" id="ARBA00018059"/>
    </source>
</evidence>
<dbReference type="InterPro" id="IPR016024">
    <property type="entry name" value="ARM-type_fold"/>
</dbReference>
<evidence type="ECO:0000256" key="5">
    <source>
        <dbReference type="ARBA" id="ARBA00022917"/>
    </source>
</evidence>
<dbReference type="SUPFAM" id="SSF100966">
    <property type="entry name" value="Translation initiation factor 2 beta, aIF2beta, N-terminal domain"/>
    <property type="match status" value="1"/>
</dbReference>
<dbReference type="SUPFAM" id="SSF75689">
    <property type="entry name" value="Zinc-binding domain of translation initiation factor 2 beta"/>
    <property type="match status" value="1"/>
</dbReference>
<comment type="caution">
    <text evidence="9">The sequence shown here is derived from an EMBL/GenBank/DDBJ whole genome shotgun (WGS) entry which is preliminary data.</text>
</comment>
<keyword evidence="6" id="KW-0342">GTP-binding</keyword>
<dbReference type="Pfam" id="PF02020">
    <property type="entry name" value="W2"/>
    <property type="match status" value="1"/>
</dbReference>
<feature type="compositionally biased region" description="Acidic residues" evidence="7">
    <location>
        <begin position="438"/>
        <end position="455"/>
    </location>
</feature>
<dbReference type="Gene3D" id="3.30.30.170">
    <property type="match status" value="1"/>
</dbReference>
<dbReference type="InterPro" id="IPR002735">
    <property type="entry name" value="Transl_init_fac_IF2/IF5_dom"/>
</dbReference>
<gene>
    <name evidence="9" type="primary">EIF5</name>
    <name evidence="9" type="ORF">SK128_011951</name>
</gene>
<organism evidence="9 10">
    <name type="scientific">Halocaridina rubra</name>
    <name type="common">Hawaiian red shrimp</name>
    <dbReference type="NCBI Taxonomy" id="373956"/>
    <lineage>
        <taxon>Eukaryota</taxon>
        <taxon>Metazoa</taxon>
        <taxon>Ecdysozoa</taxon>
        <taxon>Arthropoda</taxon>
        <taxon>Crustacea</taxon>
        <taxon>Multicrustacea</taxon>
        <taxon>Malacostraca</taxon>
        <taxon>Eumalacostraca</taxon>
        <taxon>Eucarida</taxon>
        <taxon>Decapoda</taxon>
        <taxon>Pleocyemata</taxon>
        <taxon>Caridea</taxon>
        <taxon>Atyoidea</taxon>
        <taxon>Atyidae</taxon>
        <taxon>Halocaridina</taxon>
    </lineage>
</organism>
<reference evidence="9 10" key="1">
    <citation type="submission" date="2023-11" db="EMBL/GenBank/DDBJ databases">
        <title>Halocaridina rubra genome assembly.</title>
        <authorList>
            <person name="Smith C."/>
        </authorList>
    </citation>
    <scope>NUCLEOTIDE SEQUENCE [LARGE SCALE GENOMIC DNA]</scope>
    <source>
        <strain evidence="9">EP-1</strain>
        <tissue evidence="9">Whole</tissue>
    </source>
</reference>
<feature type="domain" description="W2" evidence="8">
    <location>
        <begin position="279"/>
        <end position="444"/>
    </location>
</feature>
<dbReference type="GO" id="GO:0001732">
    <property type="term" value="P:formation of cytoplasmic translation initiation complex"/>
    <property type="evidence" value="ECO:0007669"/>
    <property type="project" value="TreeGrafter"/>
</dbReference>
<dbReference type="InterPro" id="IPR003307">
    <property type="entry name" value="W2_domain"/>
</dbReference>
<keyword evidence="4" id="KW-0547">Nucleotide-binding</keyword>
<feature type="region of interest" description="Disordered" evidence="7">
    <location>
        <begin position="185"/>
        <end position="245"/>
    </location>
</feature>
<feature type="compositionally biased region" description="Acidic residues" evidence="7">
    <location>
        <begin position="489"/>
        <end position="505"/>
    </location>
</feature>
<dbReference type="GO" id="GO:0071074">
    <property type="term" value="F:eukaryotic initiation factor eIF2 binding"/>
    <property type="evidence" value="ECO:0007669"/>
    <property type="project" value="TreeGrafter"/>
</dbReference>
<feature type="compositionally biased region" description="Basic and acidic residues" evidence="7">
    <location>
        <begin position="456"/>
        <end position="475"/>
    </location>
</feature>
<feature type="compositionally biased region" description="Basic and acidic residues" evidence="7">
    <location>
        <begin position="208"/>
        <end position="231"/>
    </location>
</feature>
<dbReference type="GO" id="GO:0003743">
    <property type="term" value="F:translation initiation factor activity"/>
    <property type="evidence" value="ECO:0007669"/>
    <property type="project" value="UniProtKB-KW"/>
</dbReference>
<dbReference type="GO" id="GO:0005525">
    <property type="term" value="F:GTP binding"/>
    <property type="evidence" value="ECO:0007669"/>
    <property type="project" value="UniProtKB-KW"/>
</dbReference>
<dbReference type="Pfam" id="PF01873">
    <property type="entry name" value="eIF-5_eIF-2B"/>
    <property type="match status" value="1"/>
</dbReference>
<evidence type="ECO:0000313" key="9">
    <source>
        <dbReference type="EMBL" id="KAK7083269.1"/>
    </source>
</evidence>
<dbReference type="Proteomes" id="UP001381693">
    <property type="component" value="Unassembled WGS sequence"/>
</dbReference>
<dbReference type="CDD" id="cd11561">
    <property type="entry name" value="W2_eIF5"/>
    <property type="match status" value="1"/>
</dbReference>
<keyword evidence="3 9" id="KW-0396">Initiation factor</keyword>
<feature type="region of interest" description="Disordered" evidence="7">
    <location>
        <begin position="438"/>
        <end position="505"/>
    </location>
</feature>
<dbReference type="Gene3D" id="1.25.40.180">
    <property type="match status" value="1"/>
</dbReference>
<dbReference type="Gene3D" id="2.20.25.350">
    <property type="match status" value="1"/>
</dbReference>
<proteinExistence type="inferred from homology"/>
<evidence type="ECO:0000256" key="7">
    <source>
        <dbReference type="SAM" id="MobiDB-lite"/>
    </source>
</evidence>
<evidence type="ECO:0000313" key="10">
    <source>
        <dbReference type="Proteomes" id="UP001381693"/>
    </source>
</evidence>
<sequence length="505" mass="57348">MPITEIGSLTVTGIVNCSHSGLRDFNKPPTSKVRHHPIALRHLMSYNVNRNVMDAFYRYKMPKLIAKVEGKGNGIKTVIVNMVDVAKALGRPPTYPCKYFGCELGAQTQFDFKNDRYIVNGSHDATKLQDLLDGFIKRFVLCLECENPETVLHPNEKKATIKQSCKACGYQAMLDMRHKLTTFILKNPPDLKPNQQGTSCTKKKDRTKKTENGSHKEYLRPSSPRADKSDASDNDMNGDAADEDDDDIWCIDTSEQAVKLRQETLTSGVKNLTVSNDIEKTQSERLEVFFEYCKAKKDSGLLKPGADVSLFKDIASEAERLEIKENKAVMVLVEVLLDDNIIKQIPQYRILLLHFTHGNPKSQKYFIGAVEKLIELKKSVLLPRVPVILKAMYDSDVIEEEVLLDWGKKVSKKYVSKETATEIHEKAQPFLKWLQEAEVEETTEEEEDSDIEIEYDEKARIQSLKEQENKPEEPKPIVAEAPKIVAPNDEQEEDEEDSDLDIDNL</sequence>
<accession>A0AAN8XS92</accession>
<evidence type="ECO:0000256" key="4">
    <source>
        <dbReference type="ARBA" id="ARBA00022741"/>
    </source>
</evidence>
<dbReference type="GO" id="GO:0005829">
    <property type="term" value="C:cytosol"/>
    <property type="evidence" value="ECO:0007669"/>
    <property type="project" value="TreeGrafter"/>
</dbReference>
<dbReference type="SMART" id="SM00653">
    <property type="entry name" value="eIF2B_5"/>
    <property type="match status" value="1"/>
</dbReference>
<evidence type="ECO:0000259" key="8">
    <source>
        <dbReference type="PROSITE" id="PS51363"/>
    </source>
</evidence>
<dbReference type="SUPFAM" id="SSF48371">
    <property type="entry name" value="ARM repeat"/>
    <property type="match status" value="1"/>
</dbReference>
<protein>
    <recommendedName>
        <fullName evidence="2">Eukaryotic translation initiation factor 5</fullName>
    </recommendedName>
</protein>
<comment type="similarity">
    <text evidence="1">Belongs to the eIF-2-beta/eIF-5 family.</text>
</comment>
<dbReference type="EMBL" id="JAXCGZ010003778">
    <property type="protein sequence ID" value="KAK7083269.1"/>
    <property type="molecule type" value="Genomic_DNA"/>
</dbReference>
<dbReference type="SMART" id="SM00515">
    <property type="entry name" value="eIF5C"/>
    <property type="match status" value="1"/>
</dbReference>